<proteinExistence type="inferred from homology"/>
<dbReference type="Pfam" id="PF08212">
    <property type="entry name" value="Lipocalin_2"/>
    <property type="match status" value="1"/>
</dbReference>
<evidence type="ECO:0000313" key="5">
    <source>
        <dbReference type="Proteomes" id="UP000253426"/>
    </source>
</evidence>
<dbReference type="InterPro" id="IPR012674">
    <property type="entry name" value="Calycin"/>
</dbReference>
<dbReference type="PROSITE" id="PS00213">
    <property type="entry name" value="LIPOCALIN"/>
    <property type="match status" value="1"/>
</dbReference>
<gene>
    <name evidence="4" type="ORF">DES53_104363</name>
</gene>
<dbReference type="GO" id="GO:0006950">
    <property type="term" value="P:response to stress"/>
    <property type="evidence" value="ECO:0007669"/>
    <property type="project" value="UniProtKB-ARBA"/>
</dbReference>
<dbReference type="InterPro" id="IPR022272">
    <property type="entry name" value="Lipocalin_CS"/>
</dbReference>
<dbReference type="InterPro" id="IPR002446">
    <property type="entry name" value="Lipocalin_bac"/>
</dbReference>
<name>A0A366HMZ4_9BACT</name>
<evidence type="ECO:0000313" key="4">
    <source>
        <dbReference type="EMBL" id="RBP44542.1"/>
    </source>
</evidence>
<keyword evidence="5" id="KW-1185">Reference proteome</keyword>
<evidence type="ECO:0000256" key="2">
    <source>
        <dbReference type="PIRNR" id="PIRNR036893"/>
    </source>
</evidence>
<dbReference type="CDD" id="cd19438">
    <property type="entry name" value="lipocalin_Blc-like"/>
    <property type="match status" value="1"/>
</dbReference>
<dbReference type="PRINTS" id="PR01171">
    <property type="entry name" value="BCTLIPOCALIN"/>
</dbReference>
<evidence type="ECO:0000259" key="3">
    <source>
        <dbReference type="Pfam" id="PF08212"/>
    </source>
</evidence>
<dbReference type="SUPFAM" id="SSF50814">
    <property type="entry name" value="Lipocalins"/>
    <property type="match status" value="1"/>
</dbReference>
<dbReference type="PANTHER" id="PTHR10612">
    <property type="entry name" value="APOLIPOPROTEIN D"/>
    <property type="match status" value="1"/>
</dbReference>
<protein>
    <submittedName>
        <fullName evidence="4">Apolipoprotein D and lipocalin family protein</fullName>
    </submittedName>
</protein>
<sequence length="191" mass="20597">MHAPHTPVPLHRAVSILMLGVAMVLSSCVSAPDGVTPVTGFDVKRYEGRWYEIARLDHPFERGLTNVTATYSESPDGGVLVLNRGYDPKSRKWKTADGLAKPLGDPGTGSFKVKVSSPFYASYHVIALDQKAYGYALVSGPTRDYLWILSRTPQMKPATLGELKAKAAALGFPTGELIMVSHDPVPESGGQ</sequence>
<comment type="caution">
    <text evidence="4">The sequence shown here is derived from an EMBL/GenBank/DDBJ whole genome shotgun (WGS) entry which is preliminary data.</text>
</comment>
<dbReference type="OrthoDB" id="9793905at2"/>
<keyword evidence="2" id="KW-0732">Signal</keyword>
<comment type="similarity">
    <text evidence="1 2">Belongs to the calycin superfamily. Lipocalin family.</text>
</comment>
<dbReference type="AlphaFoldDB" id="A0A366HMZ4"/>
<organism evidence="4 5">
    <name type="scientific">Roseimicrobium gellanilyticum</name>
    <dbReference type="NCBI Taxonomy" id="748857"/>
    <lineage>
        <taxon>Bacteria</taxon>
        <taxon>Pseudomonadati</taxon>
        <taxon>Verrucomicrobiota</taxon>
        <taxon>Verrucomicrobiia</taxon>
        <taxon>Verrucomicrobiales</taxon>
        <taxon>Verrucomicrobiaceae</taxon>
        <taxon>Roseimicrobium</taxon>
    </lineage>
</organism>
<dbReference type="PIRSF" id="PIRSF036893">
    <property type="entry name" value="Lipocalin_ApoD"/>
    <property type="match status" value="1"/>
</dbReference>
<dbReference type="InterPro" id="IPR022271">
    <property type="entry name" value="Lipocalin_ApoD"/>
</dbReference>
<dbReference type="InterPro" id="IPR047202">
    <property type="entry name" value="Lipocalin_Blc-like_dom"/>
</dbReference>
<dbReference type="EMBL" id="QNRR01000004">
    <property type="protein sequence ID" value="RBP44542.1"/>
    <property type="molecule type" value="Genomic_DNA"/>
</dbReference>
<accession>A0A366HMZ4</accession>
<feature type="chain" id="PRO_5016488568" evidence="2">
    <location>
        <begin position="32"/>
        <end position="191"/>
    </location>
</feature>
<keyword evidence="4" id="KW-0449">Lipoprotein</keyword>
<dbReference type="Proteomes" id="UP000253426">
    <property type="component" value="Unassembled WGS sequence"/>
</dbReference>
<dbReference type="RefSeq" id="WP_113958932.1">
    <property type="nucleotide sequence ID" value="NZ_QNRR01000004.1"/>
</dbReference>
<dbReference type="Gene3D" id="2.40.128.20">
    <property type="match status" value="1"/>
</dbReference>
<evidence type="ECO:0000256" key="1">
    <source>
        <dbReference type="ARBA" id="ARBA00006889"/>
    </source>
</evidence>
<feature type="signal peptide" evidence="2">
    <location>
        <begin position="1"/>
        <end position="31"/>
    </location>
</feature>
<dbReference type="InterPro" id="IPR000566">
    <property type="entry name" value="Lipocln_cytosolic_FA-bd_dom"/>
</dbReference>
<feature type="domain" description="Lipocalin/cytosolic fatty-acid binding" evidence="3">
    <location>
        <begin position="41"/>
        <end position="180"/>
    </location>
</feature>
<dbReference type="PANTHER" id="PTHR10612:SF34">
    <property type="entry name" value="APOLIPOPROTEIN D"/>
    <property type="match status" value="1"/>
</dbReference>
<reference evidence="4 5" key="1">
    <citation type="submission" date="2018-06" db="EMBL/GenBank/DDBJ databases">
        <title>Genomic Encyclopedia of Type Strains, Phase IV (KMG-IV): sequencing the most valuable type-strain genomes for metagenomic binning, comparative biology and taxonomic classification.</title>
        <authorList>
            <person name="Goeker M."/>
        </authorList>
    </citation>
    <scope>NUCLEOTIDE SEQUENCE [LARGE SCALE GENOMIC DNA]</scope>
    <source>
        <strain evidence="4 5">DSM 25532</strain>
    </source>
</reference>